<sequence>MQDHAQAPAHEHGTMDISAQEKTFEGFIRFMTYGTVVVLLVLIFLALTTL</sequence>
<accession>A0A086Y801</accession>
<gene>
    <name evidence="1" type="ORF">CN97_12515</name>
</gene>
<dbReference type="Proteomes" id="UP000028826">
    <property type="component" value="Unassembled WGS sequence"/>
</dbReference>
<evidence type="ECO:0000313" key="2">
    <source>
        <dbReference type="Proteomes" id="UP000028826"/>
    </source>
</evidence>
<dbReference type="SUPFAM" id="SSF81469">
    <property type="entry name" value="Bacterial aa3 type cytochrome c oxidase subunit IV"/>
    <property type="match status" value="1"/>
</dbReference>
<dbReference type="Pfam" id="PF07835">
    <property type="entry name" value="COX4_pro_2"/>
    <property type="match status" value="1"/>
</dbReference>
<reference evidence="1 2" key="1">
    <citation type="submission" date="2014-03" db="EMBL/GenBank/DDBJ databases">
        <title>Genome of Haematobacter massiliensis CCUG 47968.</title>
        <authorList>
            <person name="Wang D."/>
            <person name="Wang G."/>
        </authorList>
    </citation>
    <scope>NUCLEOTIDE SEQUENCE [LARGE SCALE GENOMIC DNA]</scope>
    <source>
        <strain evidence="1 2">CCUG 47968</strain>
    </source>
</reference>
<organism evidence="1 2">
    <name type="scientific">Haematobacter massiliensis</name>
    <dbReference type="NCBI Taxonomy" id="195105"/>
    <lineage>
        <taxon>Bacteria</taxon>
        <taxon>Pseudomonadati</taxon>
        <taxon>Pseudomonadota</taxon>
        <taxon>Alphaproteobacteria</taxon>
        <taxon>Rhodobacterales</taxon>
        <taxon>Paracoccaceae</taxon>
        <taxon>Haematobacter</taxon>
    </lineage>
</organism>
<name>A0A086Y801_9RHOB</name>
<comment type="caution">
    <text evidence="1">The sequence shown here is derived from an EMBL/GenBank/DDBJ whole genome shotgun (WGS) entry which is preliminary data.</text>
</comment>
<dbReference type="InterPro" id="IPR036596">
    <property type="entry name" value="Cyt-C_aa3_sf"/>
</dbReference>
<protein>
    <submittedName>
        <fullName evidence="1">MFS transporter</fullName>
    </submittedName>
</protein>
<dbReference type="STRING" id="195105.CN97_12515"/>
<dbReference type="AlphaFoldDB" id="A0A086Y801"/>
<dbReference type="OrthoDB" id="7691500at2"/>
<keyword evidence="2" id="KW-1185">Reference proteome</keyword>
<dbReference type="Gene3D" id="1.20.5.160">
    <property type="entry name" value="Bacterial aa3 type cytochrome c oxidase subunit IV"/>
    <property type="match status" value="1"/>
</dbReference>
<dbReference type="EMBL" id="JGYG01000003">
    <property type="protein sequence ID" value="KFI30401.1"/>
    <property type="molecule type" value="Genomic_DNA"/>
</dbReference>
<evidence type="ECO:0000313" key="1">
    <source>
        <dbReference type="EMBL" id="KFI30401.1"/>
    </source>
</evidence>
<dbReference type="InterPro" id="IPR012422">
    <property type="entry name" value="Cyt_c_oxidase_su4_bac-aa3"/>
</dbReference>
<proteinExistence type="predicted"/>